<evidence type="ECO:0000256" key="1">
    <source>
        <dbReference type="ARBA" id="ARBA00022737"/>
    </source>
</evidence>
<evidence type="ECO:0000313" key="5">
    <source>
        <dbReference type="Proteomes" id="UP000327013"/>
    </source>
</evidence>
<keyword evidence="5" id="KW-1185">Reference proteome</keyword>
<dbReference type="EMBL" id="CM017328">
    <property type="protein sequence ID" value="KAE8124321.1"/>
    <property type="molecule type" value="Genomic_DNA"/>
</dbReference>
<dbReference type="Proteomes" id="UP000327013">
    <property type="component" value="Chromosome 8"/>
</dbReference>
<accession>A0A5N6RSG4</accession>
<feature type="region of interest" description="Disordered" evidence="3">
    <location>
        <begin position="257"/>
        <end position="278"/>
    </location>
</feature>
<dbReference type="OrthoDB" id="1921290at2759"/>
<gene>
    <name evidence="4" type="ORF">FH972_019219</name>
</gene>
<proteinExistence type="predicted"/>
<dbReference type="AlphaFoldDB" id="A0A5N6RSG4"/>
<feature type="repeat" description="PPR" evidence="2">
    <location>
        <begin position="88"/>
        <end position="122"/>
    </location>
</feature>
<dbReference type="Gene3D" id="1.25.40.10">
    <property type="entry name" value="Tetratricopeptide repeat domain"/>
    <property type="match status" value="1"/>
</dbReference>
<organism evidence="4 5">
    <name type="scientific">Carpinus fangiana</name>
    <dbReference type="NCBI Taxonomy" id="176857"/>
    <lineage>
        <taxon>Eukaryota</taxon>
        <taxon>Viridiplantae</taxon>
        <taxon>Streptophyta</taxon>
        <taxon>Embryophyta</taxon>
        <taxon>Tracheophyta</taxon>
        <taxon>Spermatophyta</taxon>
        <taxon>Magnoliopsida</taxon>
        <taxon>eudicotyledons</taxon>
        <taxon>Gunneridae</taxon>
        <taxon>Pentapetalae</taxon>
        <taxon>rosids</taxon>
        <taxon>fabids</taxon>
        <taxon>Fagales</taxon>
        <taxon>Betulaceae</taxon>
        <taxon>Carpinus</taxon>
    </lineage>
</organism>
<evidence type="ECO:0000256" key="2">
    <source>
        <dbReference type="PROSITE-ProRule" id="PRU00708"/>
    </source>
</evidence>
<dbReference type="InterPro" id="IPR011990">
    <property type="entry name" value="TPR-like_helical_dom_sf"/>
</dbReference>
<dbReference type="Pfam" id="PF13041">
    <property type="entry name" value="PPR_2"/>
    <property type="match status" value="1"/>
</dbReference>
<protein>
    <recommendedName>
        <fullName evidence="6">Pentatricopeptide repeat-containing protein</fullName>
    </recommendedName>
</protein>
<evidence type="ECO:0000256" key="3">
    <source>
        <dbReference type="SAM" id="MobiDB-lite"/>
    </source>
</evidence>
<dbReference type="NCBIfam" id="TIGR00756">
    <property type="entry name" value="PPR"/>
    <property type="match status" value="1"/>
</dbReference>
<dbReference type="PANTHER" id="PTHR34665">
    <property type="entry name" value="DUF3741 DOMAIN-CONTAINING PROTEIN"/>
    <property type="match status" value="1"/>
</dbReference>
<sequence length="303" mass="34601">MVSTLAVSPARPLTAITTISQFPENPKTLILQQCKTTKDLNQIHAHLIKTRFFLNPAIAENLLESAAILLSNVMDYARSIFREMDELDLSAYNIVIRGLIYKQSPHNAIVLFKKMLGSSVEPNEYTFPSILKACSRLKALSESEQVAWPQQDCLRELQRPTMKKKKLELADDDHDHEILKAVAQAWHGHSRSSRPTNEFDAYRRNFKGNPSRFKLQAMISRASGKDSMGSARWDFGQSLCDSYEIVTLSRRLEAGLLSDDPFTGSDSPSRVRRRRRESRHSLRSLFNHISSRRFNEADIPRQN</sequence>
<reference evidence="4 5" key="1">
    <citation type="submission" date="2019-06" db="EMBL/GenBank/DDBJ databases">
        <title>A chromosomal-level reference genome of Carpinus fangiana (Coryloideae, Betulaceae).</title>
        <authorList>
            <person name="Yang X."/>
            <person name="Wang Z."/>
            <person name="Zhang L."/>
            <person name="Hao G."/>
            <person name="Liu J."/>
            <person name="Yang Y."/>
        </authorList>
    </citation>
    <scope>NUCLEOTIDE SEQUENCE [LARGE SCALE GENOMIC DNA]</scope>
    <source>
        <strain evidence="4">Cfa_2016G</strain>
        <tissue evidence="4">Leaf</tissue>
    </source>
</reference>
<keyword evidence="1" id="KW-0677">Repeat</keyword>
<dbReference type="PANTHER" id="PTHR34665:SF1">
    <property type="entry name" value="OS02G0595200 PROTEIN"/>
    <property type="match status" value="1"/>
</dbReference>
<evidence type="ECO:0008006" key="6">
    <source>
        <dbReference type="Google" id="ProtNLM"/>
    </source>
</evidence>
<dbReference type="PROSITE" id="PS51375">
    <property type="entry name" value="PPR"/>
    <property type="match status" value="1"/>
</dbReference>
<name>A0A5N6RSG4_9ROSI</name>
<evidence type="ECO:0000313" key="4">
    <source>
        <dbReference type="EMBL" id="KAE8124321.1"/>
    </source>
</evidence>
<dbReference type="InterPro" id="IPR002885">
    <property type="entry name" value="PPR_rpt"/>
</dbReference>